<evidence type="ECO:0000313" key="8">
    <source>
        <dbReference type="Proteomes" id="UP000717585"/>
    </source>
</evidence>
<dbReference type="OrthoDB" id="25767at2759"/>
<evidence type="ECO:0000256" key="2">
    <source>
        <dbReference type="ARBA" id="ARBA00022694"/>
    </source>
</evidence>
<dbReference type="Pfam" id="PF01416">
    <property type="entry name" value="PseudoU_synth_1"/>
    <property type="match status" value="1"/>
</dbReference>
<keyword evidence="2 4" id="KW-0819">tRNA processing</keyword>
<accession>A0A8J6E084</accession>
<dbReference type="InterPro" id="IPR020103">
    <property type="entry name" value="PsdUridine_synth_cat_dom_sf"/>
</dbReference>
<dbReference type="InterPro" id="IPR001406">
    <property type="entry name" value="PsdUridine_synth_TruA"/>
</dbReference>
<dbReference type="EC" id="5.4.99.12" evidence="4"/>
<keyword evidence="3 4" id="KW-0413">Isomerase</keyword>
<dbReference type="GO" id="GO:0031119">
    <property type="term" value="P:tRNA pseudouridine synthesis"/>
    <property type="evidence" value="ECO:0007669"/>
    <property type="project" value="TreeGrafter"/>
</dbReference>
<sequence length="426" mass="47848">MAEVKIEALSGWDSSRPRRNIAMKVSYVGATYGGFSLQPHDDNTVEYHLFKALRRTRLMNMVELSGYCRAGRTDRGVSAAGNVISLFLRTNQDPAREFGGKAPSEDAMPSVSPNAVLDQEEARAANHTVDETEDVKELDYANMLNNVLPADIRVKQWAPVPVTFNARFCATWREYRYYFLPGNLDHGEMAQAAKYFEGYHDFTAFCKMDVTHVHNFYRKVLETEIVTAPQLQVDGLASQPKDGAGLTPQSSQSYFRVRGHAFLWHQVRAMAAVLFTVGQGLEEPEVVQRMLARDPGFDRKPNYALADDLPLCLMDVGFDSPVMWRASPECQSKLRAQVLKLHSDFATQASVTAAIVEDVTGEPVQTKPWFHPALFPMKNGKLVYVSDGDKKYVPLSKRQGEPTYGERIKALEARKRKAGEMEPEED</sequence>
<protein>
    <recommendedName>
        <fullName evidence="4">tRNA pseudouridine synthase</fullName>
        <ecNumber evidence="4">5.4.99.12</ecNumber>
    </recommendedName>
</protein>
<dbReference type="GO" id="GO:0005634">
    <property type="term" value="C:nucleus"/>
    <property type="evidence" value="ECO:0007669"/>
    <property type="project" value="TreeGrafter"/>
</dbReference>
<evidence type="ECO:0000313" key="7">
    <source>
        <dbReference type="EMBL" id="KAG9394719.1"/>
    </source>
</evidence>
<dbReference type="PANTHER" id="PTHR11142:SF5">
    <property type="entry name" value="TRNA PSEUDOURIDINE(38_39) SYNTHASE"/>
    <property type="match status" value="1"/>
</dbReference>
<comment type="caution">
    <text evidence="7">The sequence shown here is derived from an EMBL/GenBank/DDBJ whole genome shotgun (WGS) entry which is preliminary data.</text>
</comment>
<dbReference type="EMBL" id="JAHDYR010000013">
    <property type="protein sequence ID" value="KAG9394719.1"/>
    <property type="molecule type" value="Genomic_DNA"/>
</dbReference>
<comment type="catalytic activity">
    <reaction evidence="4">
        <text>uridine(38/39/40) in tRNA = pseudouridine(38/39/40) in tRNA</text>
        <dbReference type="Rhea" id="RHEA:22376"/>
        <dbReference type="Rhea" id="RHEA-COMP:10085"/>
        <dbReference type="Rhea" id="RHEA-COMP:10087"/>
        <dbReference type="ChEBI" id="CHEBI:65314"/>
        <dbReference type="ChEBI" id="CHEBI:65315"/>
        <dbReference type="EC" id="5.4.99.12"/>
    </reaction>
</comment>
<evidence type="ECO:0000256" key="4">
    <source>
        <dbReference type="RuleBase" id="RU003792"/>
    </source>
</evidence>
<proteinExistence type="inferred from homology"/>
<dbReference type="NCBIfam" id="TIGR00071">
    <property type="entry name" value="hisT_truA"/>
    <property type="match status" value="1"/>
</dbReference>
<dbReference type="SUPFAM" id="SSF55120">
    <property type="entry name" value="Pseudouridine synthase"/>
    <property type="match status" value="1"/>
</dbReference>
<dbReference type="PANTHER" id="PTHR11142">
    <property type="entry name" value="PSEUDOURIDYLATE SYNTHASE"/>
    <property type="match status" value="1"/>
</dbReference>
<evidence type="ECO:0000259" key="6">
    <source>
        <dbReference type="Pfam" id="PF01416"/>
    </source>
</evidence>
<dbReference type="Gene3D" id="3.30.70.580">
    <property type="entry name" value="Pseudouridine synthase I, catalytic domain, N-terminal subdomain"/>
    <property type="match status" value="1"/>
</dbReference>
<dbReference type="GO" id="GO:0160147">
    <property type="term" value="F:tRNA pseudouridine(38-40) synthase activity"/>
    <property type="evidence" value="ECO:0007669"/>
    <property type="project" value="UniProtKB-EC"/>
</dbReference>
<dbReference type="GO" id="GO:0003723">
    <property type="term" value="F:RNA binding"/>
    <property type="evidence" value="ECO:0007669"/>
    <property type="project" value="InterPro"/>
</dbReference>
<name>A0A8J6E084_9EUKA</name>
<feature type="domain" description="Pseudouridine synthase I TruA alpha/beta" evidence="6">
    <location>
        <begin position="192"/>
        <end position="319"/>
    </location>
</feature>
<reference evidence="7" key="1">
    <citation type="submission" date="2021-05" db="EMBL/GenBank/DDBJ databases">
        <title>A free-living protist that lacks canonical eukaryotic 1 DNA replication and segregation systems.</title>
        <authorList>
            <person name="Salas-Leiva D.E."/>
            <person name="Tromer E.C."/>
            <person name="Curtis B.A."/>
            <person name="Jerlstrom-Hultqvist J."/>
            <person name="Kolisko M."/>
            <person name="Yi Z."/>
            <person name="Salas-Leiva J.S."/>
            <person name="Gallot-Lavallee L."/>
            <person name="Kops G.J.P.L."/>
            <person name="Archibald J.M."/>
            <person name="Simpson A.G.B."/>
            <person name="Roger A.J."/>
        </authorList>
    </citation>
    <scope>NUCLEOTIDE SEQUENCE</scope>
    <source>
        <strain evidence="7">BICM</strain>
    </source>
</reference>
<evidence type="ECO:0000256" key="1">
    <source>
        <dbReference type="ARBA" id="ARBA00009375"/>
    </source>
</evidence>
<dbReference type="AlphaFoldDB" id="A0A8J6E084"/>
<evidence type="ECO:0000256" key="5">
    <source>
        <dbReference type="SAM" id="MobiDB-lite"/>
    </source>
</evidence>
<dbReference type="GO" id="GO:1990481">
    <property type="term" value="P:mRNA pseudouridine synthesis"/>
    <property type="evidence" value="ECO:0007669"/>
    <property type="project" value="TreeGrafter"/>
</dbReference>
<dbReference type="InterPro" id="IPR020094">
    <property type="entry name" value="TruA/RsuA/RluB/E/F_N"/>
</dbReference>
<gene>
    <name evidence="7" type="ORF">J8273_3692</name>
</gene>
<feature type="region of interest" description="Disordered" evidence="5">
    <location>
        <begin position="396"/>
        <end position="426"/>
    </location>
</feature>
<keyword evidence="8" id="KW-1185">Reference proteome</keyword>
<dbReference type="InterPro" id="IPR020095">
    <property type="entry name" value="PsdUridine_synth_TruA_C"/>
</dbReference>
<organism evidence="7 8">
    <name type="scientific">Carpediemonas membranifera</name>
    <dbReference type="NCBI Taxonomy" id="201153"/>
    <lineage>
        <taxon>Eukaryota</taxon>
        <taxon>Metamonada</taxon>
        <taxon>Carpediemonas-like organisms</taxon>
        <taxon>Carpediemonas</taxon>
    </lineage>
</organism>
<dbReference type="InterPro" id="IPR020097">
    <property type="entry name" value="PsdUridine_synth_TruA_a/b_dom"/>
</dbReference>
<dbReference type="Proteomes" id="UP000717585">
    <property type="component" value="Unassembled WGS sequence"/>
</dbReference>
<dbReference type="Gene3D" id="3.30.70.660">
    <property type="entry name" value="Pseudouridine synthase I, catalytic domain, C-terminal subdomain"/>
    <property type="match status" value="1"/>
</dbReference>
<feature type="compositionally biased region" description="Basic and acidic residues" evidence="5">
    <location>
        <begin position="396"/>
        <end position="413"/>
    </location>
</feature>
<dbReference type="GO" id="GO:0005737">
    <property type="term" value="C:cytoplasm"/>
    <property type="evidence" value="ECO:0007669"/>
    <property type="project" value="TreeGrafter"/>
</dbReference>
<comment type="similarity">
    <text evidence="1 4">Belongs to the tRNA pseudouridine synthase TruA family.</text>
</comment>
<dbReference type="HAMAP" id="MF_00171">
    <property type="entry name" value="TruA"/>
    <property type="match status" value="1"/>
</dbReference>
<evidence type="ECO:0000256" key="3">
    <source>
        <dbReference type="ARBA" id="ARBA00023235"/>
    </source>
</evidence>